<evidence type="ECO:0000313" key="2">
    <source>
        <dbReference type="Proteomes" id="UP001258017"/>
    </source>
</evidence>
<proteinExistence type="predicted"/>
<evidence type="ECO:0000313" key="1">
    <source>
        <dbReference type="EMBL" id="KAK2582625.1"/>
    </source>
</evidence>
<comment type="caution">
    <text evidence="1">The sequence shown here is derived from an EMBL/GenBank/DDBJ whole genome shotgun (WGS) entry which is preliminary data.</text>
</comment>
<sequence length="129" mass="14254">MTSGKCQATTCGETNVVAKLGSCPISLNTLGDHPRGSLKIFYCGMTYYVTRNTNKVVRIVDKLFTGNSSALKISYRFMTRCITRNTNKVVRIVDKLFPGNSSVTCTKGREEEMVEEILVHRAFEGSTCG</sequence>
<keyword evidence="2" id="KW-1185">Reference proteome</keyword>
<reference evidence="1" key="1">
    <citation type="submission" date="2021-08" db="EMBL/GenBank/DDBJ databases">
        <authorList>
            <person name="Misof B."/>
            <person name="Oliver O."/>
            <person name="Podsiadlowski L."/>
            <person name="Donath A."/>
            <person name="Peters R."/>
            <person name="Mayer C."/>
            <person name="Rust J."/>
            <person name="Gunkel S."/>
            <person name="Lesny P."/>
            <person name="Martin S."/>
            <person name="Oeyen J.P."/>
            <person name="Petersen M."/>
            <person name="Panagiotis P."/>
            <person name="Wilbrandt J."/>
            <person name="Tanja T."/>
        </authorList>
    </citation>
    <scope>NUCLEOTIDE SEQUENCE</scope>
    <source>
        <strain evidence="1">GBR_01_08_01A</strain>
        <tissue evidence="1">Thorax + abdomen</tissue>
    </source>
</reference>
<reference evidence="1" key="2">
    <citation type="journal article" date="2023" name="Commun. Biol.">
        <title>Intrasexual cuticular hydrocarbon dimorphism in a wasp sheds light on hydrocarbon biosynthesis genes in Hymenoptera.</title>
        <authorList>
            <person name="Moris V.C."/>
            <person name="Podsiadlowski L."/>
            <person name="Martin S."/>
            <person name="Oeyen J.P."/>
            <person name="Donath A."/>
            <person name="Petersen M."/>
            <person name="Wilbrandt J."/>
            <person name="Misof B."/>
            <person name="Liedtke D."/>
            <person name="Thamm M."/>
            <person name="Scheiner R."/>
            <person name="Schmitt T."/>
            <person name="Niehuis O."/>
        </authorList>
    </citation>
    <scope>NUCLEOTIDE SEQUENCE</scope>
    <source>
        <strain evidence="1">GBR_01_08_01A</strain>
    </source>
</reference>
<dbReference type="Proteomes" id="UP001258017">
    <property type="component" value="Unassembled WGS sequence"/>
</dbReference>
<gene>
    <name evidence="1" type="ORF">KPH14_004908</name>
</gene>
<dbReference type="AlphaFoldDB" id="A0AAD9RN92"/>
<protein>
    <submittedName>
        <fullName evidence="1">Uncharacterized protein</fullName>
    </submittedName>
</protein>
<dbReference type="EMBL" id="JAIFRP010000031">
    <property type="protein sequence ID" value="KAK2582625.1"/>
    <property type="molecule type" value="Genomic_DNA"/>
</dbReference>
<organism evidence="1 2">
    <name type="scientific">Odynerus spinipes</name>
    <dbReference type="NCBI Taxonomy" id="1348599"/>
    <lineage>
        <taxon>Eukaryota</taxon>
        <taxon>Metazoa</taxon>
        <taxon>Ecdysozoa</taxon>
        <taxon>Arthropoda</taxon>
        <taxon>Hexapoda</taxon>
        <taxon>Insecta</taxon>
        <taxon>Pterygota</taxon>
        <taxon>Neoptera</taxon>
        <taxon>Endopterygota</taxon>
        <taxon>Hymenoptera</taxon>
        <taxon>Apocrita</taxon>
        <taxon>Aculeata</taxon>
        <taxon>Vespoidea</taxon>
        <taxon>Vespidae</taxon>
        <taxon>Eumeninae</taxon>
        <taxon>Odynerus</taxon>
    </lineage>
</organism>
<name>A0AAD9RN92_9HYME</name>
<accession>A0AAD9RN92</accession>